<gene>
    <name evidence="2" type="ORF">CTOB1V02_LOCUS2458</name>
</gene>
<evidence type="ECO:0000313" key="2">
    <source>
        <dbReference type="EMBL" id="CAD7224501.1"/>
    </source>
</evidence>
<organism evidence="2">
    <name type="scientific">Cyprideis torosa</name>
    <dbReference type="NCBI Taxonomy" id="163714"/>
    <lineage>
        <taxon>Eukaryota</taxon>
        <taxon>Metazoa</taxon>
        <taxon>Ecdysozoa</taxon>
        <taxon>Arthropoda</taxon>
        <taxon>Crustacea</taxon>
        <taxon>Oligostraca</taxon>
        <taxon>Ostracoda</taxon>
        <taxon>Podocopa</taxon>
        <taxon>Podocopida</taxon>
        <taxon>Cytherocopina</taxon>
        <taxon>Cytheroidea</taxon>
        <taxon>Cytherideidae</taxon>
        <taxon>Cyprideis</taxon>
    </lineage>
</organism>
<feature type="domain" description="AP-3 complex subunit delta Mu C-terminal" evidence="1">
    <location>
        <begin position="206"/>
        <end position="276"/>
    </location>
</feature>
<reference evidence="2" key="1">
    <citation type="submission" date="2020-11" db="EMBL/GenBank/DDBJ databases">
        <authorList>
            <person name="Tran Van P."/>
        </authorList>
    </citation>
    <scope>NUCLEOTIDE SEQUENCE</scope>
</reference>
<accession>A0A7R8ZK52</accession>
<name>A0A7R8ZK52_9CRUS</name>
<dbReference type="AlphaFoldDB" id="A0A7R8ZK52"/>
<dbReference type="Pfam" id="PF26171">
    <property type="entry name" value="Mu_AP3"/>
    <property type="match status" value="1"/>
</dbReference>
<protein>
    <recommendedName>
        <fullName evidence="1">AP-3 complex subunit delta Mu C-terminal domain-containing protein</fullName>
    </recommendedName>
</protein>
<dbReference type="EMBL" id="OB660385">
    <property type="protein sequence ID" value="CAD7224501.1"/>
    <property type="molecule type" value="Genomic_DNA"/>
</dbReference>
<dbReference type="InterPro" id="IPR058898">
    <property type="entry name" value="Mu_AP3"/>
</dbReference>
<sequence length="357" mass="38722">MTTHVFLADFLFLIRRPPELIVNFLSGQAEEDAATIAGVLAEVSTGPGPSPMRELAKDGVLLVSYSLQVSPMENARFLLQLSFQNISPSGETIYAIQWDIEDSANVTVDRSIASGFSSTGLLASSEGNPMFFVPLSSPLGAQSRCSHPVVATLHVNCITVPQRLRGTLQYSLAATQPASWSSLPFRLPLPVSAFLLPVAPPAPLLDLLSSEELPHKTSCVVPLAGKQPRTSASFASLLQTISSEGRLGMVESVGNNGSFYGRTIQGHHIAVLVKCSSYWLPNCCFTNLISTHRLPEKVTMTIHWSALEFPMKNYRTNDGVVILLSKLKLLLDQLDDQVKFRSGVRSSALCPVRSLTE</sequence>
<dbReference type="OrthoDB" id="10264595at2759"/>
<proteinExistence type="predicted"/>
<evidence type="ECO:0000259" key="1">
    <source>
        <dbReference type="Pfam" id="PF26171"/>
    </source>
</evidence>